<feature type="transmembrane region" description="Helical" evidence="9">
    <location>
        <begin position="158"/>
        <end position="183"/>
    </location>
</feature>
<comment type="caution">
    <text evidence="11">The sequence shown here is derived from an EMBL/GenBank/DDBJ whole genome shotgun (WGS) entry which is preliminary data.</text>
</comment>
<evidence type="ECO:0000256" key="9">
    <source>
        <dbReference type="SAM" id="Phobius"/>
    </source>
</evidence>
<dbReference type="Pfam" id="PF00664">
    <property type="entry name" value="ABC_membrane"/>
    <property type="match status" value="1"/>
</dbReference>
<reference evidence="11 12" key="1">
    <citation type="submission" date="2022-05" db="EMBL/GenBank/DDBJ databases">
        <authorList>
            <consortium name="Genoscope - CEA"/>
            <person name="William W."/>
        </authorList>
    </citation>
    <scope>NUCLEOTIDE SEQUENCE [LARGE SCALE GENOMIC DNA]</scope>
</reference>
<feature type="transmembrane region" description="Helical" evidence="9">
    <location>
        <begin position="118"/>
        <end position="138"/>
    </location>
</feature>
<dbReference type="AlphaFoldDB" id="A0AAU9XE57"/>
<proteinExistence type="inferred from homology"/>
<protein>
    <recommendedName>
        <fullName evidence="10">ABC transmembrane type-1 domain-containing protein</fullName>
    </recommendedName>
</protein>
<dbReference type="InterPro" id="IPR036640">
    <property type="entry name" value="ABC1_TM_sf"/>
</dbReference>
<evidence type="ECO:0000256" key="7">
    <source>
        <dbReference type="ARBA" id="ARBA00022989"/>
    </source>
</evidence>
<dbReference type="PANTHER" id="PTHR24223:SF456">
    <property type="entry name" value="MULTIDRUG RESISTANCE-ASSOCIATED PROTEIN LETHAL(2)03659"/>
    <property type="match status" value="1"/>
</dbReference>
<dbReference type="PANTHER" id="PTHR24223">
    <property type="entry name" value="ATP-BINDING CASSETTE SUB-FAMILY C"/>
    <property type="match status" value="1"/>
</dbReference>
<name>A0AAU9XE57_9CNID</name>
<keyword evidence="5" id="KW-0547">Nucleotide-binding</keyword>
<feature type="domain" description="ABC transmembrane type-1" evidence="10">
    <location>
        <begin position="131"/>
        <end position="310"/>
    </location>
</feature>
<evidence type="ECO:0000256" key="1">
    <source>
        <dbReference type="ARBA" id="ARBA00004141"/>
    </source>
</evidence>
<evidence type="ECO:0000256" key="2">
    <source>
        <dbReference type="ARBA" id="ARBA00009726"/>
    </source>
</evidence>
<comment type="similarity">
    <text evidence="2">Belongs to the ABC transporter superfamily. ABCC family. Conjugate transporter (TC 3.A.1.208) subfamily.</text>
</comment>
<gene>
    <name evidence="11" type="ORF">PMEA_00021062</name>
</gene>
<dbReference type="Gene3D" id="1.20.1560.10">
    <property type="entry name" value="ABC transporter type 1, transmembrane domain"/>
    <property type="match status" value="1"/>
</dbReference>
<evidence type="ECO:0000256" key="8">
    <source>
        <dbReference type="ARBA" id="ARBA00023136"/>
    </source>
</evidence>
<dbReference type="GO" id="GO:0016020">
    <property type="term" value="C:membrane"/>
    <property type="evidence" value="ECO:0007669"/>
    <property type="project" value="UniProtKB-SubCell"/>
</dbReference>
<keyword evidence="3" id="KW-0813">Transport</keyword>
<dbReference type="SUPFAM" id="SSF90123">
    <property type="entry name" value="ABC transporter transmembrane region"/>
    <property type="match status" value="1"/>
</dbReference>
<dbReference type="GO" id="GO:0005524">
    <property type="term" value="F:ATP binding"/>
    <property type="evidence" value="ECO:0007669"/>
    <property type="project" value="UniProtKB-KW"/>
</dbReference>
<keyword evidence="4 9" id="KW-0812">Transmembrane</keyword>
<keyword evidence="6" id="KW-0067">ATP-binding</keyword>
<dbReference type="PROSITE" id="PS50929">
    <property type="entry name" value="ABC_TM1F"/>
    <property type="match status" value="1"/>
</dbReference>
<evidence type="ECO:0000256" key="5">
    <source>
        <dbReference type="ARBA" id="ARBA00022741"/>
    </source>
</evidence>
<keyword evidence="12" id="KW-1185">Reference proteome</keyword>
<evidence type="ECO:0000313" key="11">
    <source>
        <dbReference type="EMBL" id="CAH3144498.1"/>
    </source>
</evidence>
<dbReference type="InterPro" id="IPR050173">
    <property type="entry name" value="ABC_transporter_C-like"/>
</dbReference>
<evidence type="ECO:0000259" key="10">
    <source>
        <dbReference type="PROSITE" id="PS50929"/>
    </source>
</evidence>
<dbReference type="Proteomes" id="UP001159428">
    <property type="component" value="Unassembled WGS sequence"/>
</dbReference>
<dbReference type="GO" id="GO:0140359">
    <property type="term" value="F:ABC-type transporter activity"/>
    <property type="evidence" value="ECO:0007669"/>
    <property type="project" value="InterPro"/>
</dbReference>
<dbReference type="InterPro" id="IPR011527">
    <property type="entry name" value="ABC1_TM_dom"/>
</dbReference>
<evidence type="ECO:0000256" key="4">
    <source>
        <dbReference type="ARBA" id="ARBA00022692"/>
    </source>
</evidence>
<evidence type="ECO:0000256" key="3">
    <source>
        <dbReference type="ARBA" id="ARBA00022448"/>
    </source>
</evidence>
<comment type="subcellular location">
    <subcellularLocation>
        <location evidence="1">Membrane</location>
        <topology evidence="1">Multi-pass membrane protein</topology>
    </subcellularLocation>
</comment>
<accession>A0AAU9XE57</accession>
<sequence>MMTSHQEDHMKDADEVIVLCKGRVLEGGSFLELQDKGILSNTIDPLDKKISKHNTDEKFVREEENGSVGAAPCFAGMESPSKETRSLLMPKEDWEIGVISSKLYWSYLRSGIISTWKLFAFTYFAFPFLPGMLVAPDVWLSFMTKQLPQDQKDQSNLVIYGCLAVVSLMFILTRTYVLLSCFLRCSKRLHDKMVVATLQAPFLFFDSNSVGRILNRFPKDIGQLDEQLPRTFQLAIDSTLNVLAPLIVTAVINPWLIFILMPLIVVAIHLSTYYFKTSQELKRLASISRSPVFSHISETLDGLETIRTRG</sequence>
<keyword evidence="7 9" id="KW-1133">Transmembrane helix</keyword>
<organism evidence="11 12">
    <name type="scientific">Pocillopora meandrina</name>
    <dbReference type="NCBI Taxonomy" id="46732"/>
    <lineage>
        <taxon>Eukaryota</taxon>
        <taxon>Metazoa</taxon>
        <taxon>Cnidaria</taxon>
        <taxon>Anthozoa</taxon>
        <taxon>Hexacorallia</taxon>
        <taxon>Scleractinia</taxon>
        <taxon>Astrocoeniina</taxon>
        <taxon>Pocilloporidae</taxon>
        <taxon>Pocillopora</taxon>
    </lineage>
</organism>
<evidence type="ECO:0000256" key="6">
    <source>
        <dbReference type="ARBA" id="ARBA00022840"/>
    </source>
</evidence>
<dbReference type="CDD" id="cd18580">
    <property type="entry name" value="ABC_6TM_ABCC_D2"/>
    <property type="match status" value="1"/>
</dbReference>
<evidence type="ECO:0000313" key="12">
    <source>
        <dbReference type="Proteomes" id="UP001159428"/>
    </source>
</evidence>
<keyword evidence="8 9" id="KW-0472">Membrane</keyword>
<dbReference type="EMBL" id="CALNXJ010000039">
    <property type="protein sequence ID" value="CAH3144498.1"/>
    <property type="molecule type" value="Genomic_DNA"/>
</dbReference>
<dbReference type="InterPro" id="IPR044726">
    <property type="entry name" value="ABCC_6TM_D2"/>
</dbReference>